<feature type="transmembrane region" description="Helical" evidence="3">
    <location>
        <begin position="211"/>
        <end position="228"/>
    </location>
</feature>
<dbReference type="Proteomes" id="UP000808337">
    <property type="component" value="Unassembled WGS sequence"/>
</dbReference>
<keyword evidence="3" id="KW-0812">Transmembrane</keyword>
<dbReference type="EMBL" id="JADKGY010000030">
    <property type="protein sequence ID" value="MBK9984609.1"/>
    <property type="molecule type" value="Genomic_DNA"/>
</dbReference>
<keyword evidence="3" id="KW-0472">Membrane</keyword>
<dbReference type="InterPro" id="IPR048254">
    <property type="entry name" value="CDP_ALCOHOL_P_TRANSF_CS"/>
</dbReference>
<dbReference type="PROSITE" id="PS00379">
    <property type="entry name" value="CDP_ALCOHOL_P_TRANSF"/>
    <property type="match status" value="1"/>
</dbReference>
<evidence type="ECO:0000256" key="2">
    <source>
        <dbReference type="RuleBase" id="RU003750"/>
    </source>
</evidence>
<comment type="caution">
    <text evidence="4">The sequence shown here is derived from an EMBL/GenBank/DDBJ whole genome shotgun (WGS) entry which is preliminary data.</text>
</comment>
<dbReference type="GO" id="GO:0016020">
    <property type="term" value="C:membrane"/>
    <property type="evidence" value="ECO:0007669"/>
    <property type="project" value="InterPro"/>
</dbReference>
<evidence type="ECO:0000256" key="1">
    <source>
        <dbReference type="ARBA" id="ARBA00022679"/>
    </source>
</evidence>
<evidence type="ECO:0000256" key="3">
    <source>
        <dbReference type="SAM" id="Phobius"/>
    </source>
</evidence>
<dbReference type="Pfam" id="PF01066">
    <property type="entry name" value="CDP-OH_P_transf"/>
    <property type="match status" value="1"/>
</dbReference>
<feature type="transmembrane region" description="Helical" evidence="3">
    <location>
        <begin position="20"/>
        <end position="47"/>
    </location>
</feature>
<dbReference type="InterPro" id="IPR000462">
    <property type="entry name" value="CDP-OH_P_trans"/>
</dbReference>
<sequence>MKLLNHLPNALTLSNLTFGTLAIMALMNGQIPVALMLVGGALVADLLDGAVARKLGVNSDLGIQLDSLADVISFGALPAVMIYVAYTEYGHGQEKGLIAVFASLSAASAGLRLARFNVDTRPREYFWGLATPAGGIMVTGWFWAQYAGRDYGLGMADSPWLGILIPVFLMIAFQVPLKLPGMKSPRPGIITAIVLVVLGLIGFVTLGPISIPLTIVAYVALGLLNLLLKWY</sequence>
<name>A0A9D7XPL2_9BACT</name>
<proteinExistence type="inferred from homology"/>
<feature type="transmembrane region" description="Helical" evidence="3">
    <location>
        <begin position="158"/>
        <end position="177"/>
    </location>
</feature>
<reference evidence="4 5" key="1">
    <citation type="submission" date="2020-10" db="EMBL/GenBank/DDBJ databases">
        <title>Connecting structure to function with the recovery of over 1000 high-quality activated sludge metagenome-assembled genomes encoding full-length rRNA genes using long-read sequencing.</title>
        <authorList>
            <person name="Singleton C.M."/>
            <person name="Petriglieri F."/>
            <person name="Kristensen J.M."/>
            <person name="Kirkegaard R.H."/>
            <person name="Michaelsen T.Y."/>
            <person name="Andersen M.H."/>
            <person name="Karst S.M."/>
            <person name="Dueholm M.S."/>
            <person name="Nielsen P.H."/>
            <person name="Albertsen M."/>
        </authorList>
    </citation>
    <scope>NUCLEOTIDE SEQUENCE [LARGE SCALE GENOMIC DNA]</scope>
    <source>
        <strain evidence="4">Ribe_18-Q3-R11-54_MAXAC.273</strain>
    </source>
</reference>
<dbReference type="GO" id="GO:0016780">
    <property type="term" value="F:phosphotransferase activity, for other substituted phosphate groups"/>
    <property type="evidence" value="ECO:0007669"/>
    <property type="project" value="InterPro"/>
</dbReference>
<keyword evidence="3" id="KW-1133">Transmembrane helix</keyword>
<evidence type="ECO:0000313" key="4">
    <source>
        <dbReference type="EMBL" id="MBK9984609.1"/>
    </source>
</evidence>
<accession>A0A9D7XPL2</accession>
<feature type="transmembrane region" description="Helical" evidence="3">
    <location>
        <begin position="68"/>
        <end position="86"/>
    </location>
</feature>
<dbReference type="AlphaFoldDB" id="A0A9D7XPL2"/>
<comment type="similarity">
    <text evidence="2">Belongs to the CDP-alcohol phosphatidyltransferase class-I family.</text>
</comment>
<feature type="transmembrane region" description="Helical" evidence="3">
    <location>
        <begin position="126"/>
        <end position="146"/>
    </location>
</feature>
<dbReference type="Gene3D" id="1.20.120.1760">
    <property type="match status" value="1"/>
</dbReference>
<feature type="transmembrane region" description="Helical" evidence="3">
    <location>
        <begin position="189"/>
        <end position="205"/>
    </location>
</feature>
<organism evidence="4 5">
    <name type="scientific">Candidatus Opimibacter skivensis</name>
    <dbReference type="NCBI Taxonomy" id="2982028"/>
    <lineage>
        <taxon>Bacteria</taxon>
        <taxon>Pseudomonadati</taxon>
        <taxon>Bacteroidota</taxon>
        <taxon>Saprospiria</taxon>
        <taxon>Saprospirales</taxon>
        <taxon>Saprospiraceae</taxon>
        <taxon>Candidatus Opimibacter</taxon>
    </lineage>
</organism>
<keyword evidence="1 2" id="KW-0808">Transferase</keyword>
<dbReference type="GO" id="GO:0008654">
    <property type="term" value="P:phospholipid biosynthetic process"/>
    <property type="evidence" value="ECO:0007669"/>
    <property type="project" value="InterPro"/>
</dbReference>
<evidence type="ECO:0000313" key="5">
    <source>
        <dbReference type="Proteomes" id="UP000808337"/>
    </source>
</evidence>
<protein>
    <submittedName>
        <fullName evidence="4">CDP-alcohol phosphatidyltransferase family protein</fullName>
    </submittedName>
</protein>
<gene>
    <name evidence="4" type="ORF">IPP15_19970</name>
</gene>
<dbReference type="InterPro" id="IPR043130">
    <property type="entry name" value="CDP-OH_PTrfase_TM_dom"/>
</dbReference>